<dbReference type="GO" id="GO:0019867">
    <property type="term" value="C:outer membrane"/>
    <property type="evidence" value="ECO:0007669"/>
    <property type="project" value="InterPro"/>
</dbReference>
<name>A0A840S0V8_9BURK</name>
<feature type="domain" description="Trimeric autotransporter adhesin YadA-like head" evidence="2">
    <location>
        <begin position="92"/>
        <end position="115"/>
    </location>
</feature>
<keyword evidence="4" id="KW-1185">Reference proteome</keyword>
<reference evidence="3 4" key="1">
    <citation type="submission" date="2020-08" db="EMBL/GenBank/DDBJ databases">
        <title>Genomic Encyclopedia of Type Strains, Phase IV (KMG-IV): sequencing the most valuable type-strain genomes for metagenomic binning, comparative biology and taxonomic classification.</title>
        <authorList>
            <person name="Goeker M."/>
        </authorList>
    </citation>
    <scope>NUCLEOTIDE SEQUENCE [LARGE SCALE GENOMIC DNA]</scope>
    <source>
        <strain evidence="3 4">DSM 23240</strain>
    </source>
</reference>
<accession>A0A840S0V8</accession>
<dbReference type="Proteomes" id="UP000571084">
    <property type="component" value="Unassembled WGS sequence"/>
</dbReference>
<evidence type="ECO:0000313" key="4">
    <source>
        <dbReference type="Proteomes" id="UP000571084"/>
    </source>
</evidence>
<feature type="signal peptide" evidence="1">
    <location>
        <begin position="1"/>
        <end position="25"/>
    </location>
</feature>
<dbReference type="Pfam" id="PF05658">
    <property type="entry name" value="YadA_head"/>
    <property type="match status" value="2"/>
</dbReference>
<sequence length="295" mass="30837">MLKLKKTSSILLAAIALTVSGSAFSVNPGDLSNVRGEIAMVAGGSLEGNWNTTGRYVSSAKGGVAVGALAFATLDSEAALGTLSSKWYKYDTYATAVGSQSNAWGYKGTALGFKAVAGDKDGSANNLLTNTTAVGYSSHAYASYSTAIGADAEVRVDGGVALGANSELDKYRDQTPQEDTVVYNGNIAKLNFLAKNSRQGAVSVGSYYLGSRSNEEVGGHRQIKRVADGSDNSDAVTVRQLVEVIVPLDKDLSNIDAKLTDLNARLAGLVALETKMKNLEARMLVLEDGSGYKNK</sequence>
<organism evidence="3 4">
    <name type="scientific">Glaciimonas immobilis</name>
    <dbReference type="NCBI Taxonomy" id="728004"/>
    <lineage>
        <taxon>Bacteria</taxon>
        <taxon>Pseudomonadati</taxon>
        <taxon>Pseudomonadota</taxon>
        <taxon>Betaproteobacteria</taxon>
        <taxon>Burkholderiales</taxon>
        <taxon>Oxalobacteraceae</taxon>
        <taxon>Glaciimonas</taxon>
    </lineage>
</organism>
<feature type="domain" description="Trimeric autotransporter adhesin YadA-like head" evidence="2">
    <location>
        <begin position="129"/>
        <end position="152"/>
    </location>
</feature>
<dbReference type="InterPro" id="IPR011049">
    <property type="entry name" value="Serralysin-like_metalloprot_C"/>
</dbReference>
<dbReference type="Gene3D" id="2.150.10.10">
    <property type="entry name" value="Serralysin-like metalloprotease, C-terminal"/>
    <property type="match status" value="1"/>
</dbReference>
<evidence type="ECO:0000256" key="1">
    <source>
        <dbReference type="SAM" id="SignalP"/>
    </source>
</evidence>
<dbReference type="SUPFAM" id="SSF101967">
    <property type="entry name" value="Adhesin YadA, collagen-binding domain"/>
    <property type="match status" value="1"/>
</dbReference>
<evidence type="ECO:0000313" key="3">
    <source>
        <dbReference type="EMBL" id="MBB5202270.1"/>
    </source>
</evidence>
<keyword evidence="1" id="KW-0732">Signal</keyword>
<gene>
    <name evidence="3" type="ORF">HNR39_004134</name>
</gene>
<dbReference type="AlphaFoldDB" id="A0A840S0V8"/>
<evidence type="ECO:0000259" key="2">
    <source>
        <dbReference type="Pfam" id="PF05658"/>
    </source>
</evidence>
<protein>
    <recommendedName>
        <fullName evidence="2">Trimeric autotransporter adhesin YadA-like head domain-containing protein</fullName>
    </recommendedName>
</protein>
<dbReference type="InterPro" id="IPR008640">
    <property type="entry name" value="Adhesin_Head_dom"/>
</dbReference>
<proteinExistence type="predicted"/>
<dbReference type="RefSeq" id="WP_168056430.1">
    <property type="nucleotide sequence ID" value="NZ_JAAOZT010000009.1"/>
</dbReference>
<comment type="caution">
    <text evidence="3">The sequence shown here is derived from an EMBL/GenBank/DDBJ whole genome shotgun (WGS) entry which is preliminary data.</text>
</comment>
<feature type="chain" id="PRO_5032702938" description="Trimeric autotransporter adhesin YadA-like head domain-containing protein" evidence="1">
    <location>
        <begin position="26"/>
        <end position="295"/>
    </location>
</feature>
<dbReference type="EMBL" id="JACHHQ010000012">
    <property type="protein sequence ID" value="MBB5202270.1"/>
    <property type="molecule type" value="Genomic_DNA"/>
</dbReference>